<evidence type="ECO:0000313" key="1">
    <source>
        <dbReference type="EMBL" id="MEJ7138966.1"/>
    </source>
</evidence>
<dbReference type="Proteomes" id="UP001364695">
    <property type="component" value="Unassembled WGS sequence"/>
</dbReference>
<dbReference type="EMBL" id="JAWDIE010000017">
    <property type="protein sequence ID" value="MEJ7138966.1"/>
    <property type="molecule type" value="Genomic_DNA"/>
</dbReference>
<gene>
    <name evidence="1" type="ORF">RV045_11080</name>
</gene>
<organism evidence="1 2">
    <name type="scientific">Amphibiibacter pelophylacis</name>
    <dbReference type="NCBI Taxonomy" id="1799477"/>
    <lineage>
        <taxon>Bacteria</taxon>
        <taxon>Pseudomonadati</taxon>
        <taxon>Pseudomonadota</taxon>
        <taxon>Betaproteobacteria</taxon>
        <taxon>Burkholderiales</taxon>
        <taxon>Sphaerotilaceae</taxon>
        <taxon>Amphibiibacter</taxon>
    </lineage>
</organism>
<sequence>MPRAPSSSALSAADALRSILEERQIRDVKIGIYDIDGVMAGKYMSTAKFLSALKGGFGFCDVLFGWDVANKLYDNTRLTGWQRGYADAEVRLLPESWRELPFEANTLLVQGEIVGRLEGLCPRGVLRRVLDRAADMGFSAFAGFEYEFLVLEDSIQMLQEKGFRHMRPMGTGGFGYSVLRNSVNTEFYEGLMALCHTMDMPVEGLHEETGPGALEAALHVNPALKASDDAALFKTFVKVLAQRQKRTACFMAKWDESQSGQGGHIHVSLQDKAGRNVFHDAAQPQGISALQRHFVAGLLHHMPAITALAAPTINSYRRLVPGYWAPTTALWGVDNRTVSVRAIPGSSTSQRVEYRLPGADCNPYLALASCLAAGLDGIAQRMTPPEPVTTNGYLLDVPPEQHLPRTLWDAAQALKASPAMADWLGADFVEHFALTREWEARQFQASVTDWELNRYFEII</sequence>
<evidence type="ECO:0000313" key="2">
    <source>
        <dbReference type="Proteomes" id="UP001364695"/>
    </source>
</evidence>
<accession>A0ACC6P425</accession>
<protein>
    <submittedName>
        <fullName evidence="1">Glutamine synthetase</fullName>
    </submittedName>
</protein>
<comment type="caution">
    <text evidence="1">The sequence shown here is derived from an EMBL/GenBank/DDBJ whole genome shotgun (WGS) entry which is preliminary data.</text>
</comment>
<keyword evidence="2" id="KW-1185">Reference proteome</keyword>
<name>A0ACC6P425_9BURK</name>
<proteinExistence type="predicted"/>
<reference evidence="1" key="1">
    <citation type="submission" date="2023-10" db="EMBL/GenBank/DDBJ databases">
        <title>Amphibacter perezi, gen. nov., sp. nov. a novel taxa of the family Comamonadaceae, class Betaproteobacteria isolated from the skin microbiota of Pelophylax perezi from different populations.</title>
        <authorList>
            <person name="Costa S."/>
            <person name="Proenca D.N."/>
            <person name="Lopes I."/>
            <person name="Morais P.V."/>
        </authorList>
    </citation>
    <scope>NUCLEOTIDE SEQUENCE</scope>
    <source>
        <strain evidence="1">SL12-8</strain>
    </source>
</reference>